<gene>
    <name evidence="3" type="ORF">R6P33_08910</name>
</gene>
<dbReference type="EMBL" id="JAWNFY010000031">
    <property type="protein sequence ID" value="MDY5147134.1"/>
    <property type="molecule type" value="Genomic_DNA"/>
</dbReference>
<reference evidence="3 4" key="1">
    <citation type="submission" date="2023-10" db="EMBL/GenBank/DDBJ databases">
        <title>Whole Genome based description of the genera Actinobaculum and Actinotignum reveals a complex phylogenetic relationship within the species included in the genus Actinotignum.</title>
        <authorList>
            <person name="Jensen C.S."/>
            <person name="Dargis R."/>
            <person name="Kemp M."/>
            <person name="Christensen J.J."/>
        </authorList>
    </citation>
    <scope>NUCLEOTIDE SEQUENCE [LARGE SCALE GENOMIC DNA]</scope>
    <source>
        <strain evidence="3 4">SLA_B089</strain>
    </source>
</reference>
<feature type="region of interest" description="Disordered" evidence="1">
    <location>
        <begin position="615"/>
        <end position="666"/>
    </location>
</feature>
<dbReference type="InterPro" id="IPR013783">
    <property type="entry name" value="Ig-like_fold"/>
</dbReference>
<keyword evidence="4" id="KW-1185">Reference proteome</keyword>
<feature type="domain" description="DUF5979" evidence="2">
    <location>
        <begin position="854"/>
        <end position="959"/>
    </location>
</feature>
<dbReference type="InterPro" id="IPR046022">
    <property type="entry name" value="DUF5979"/>
</dbReference>
<feature type="domain" description="DUF5979" evidence="2">
    <location>
        <begin position="532"/>
        <end position="597"/>
    </location>
</feature>
<dbReference type="Gene3D" id="2.60.40.10">
    <property type="entry name" value="Immunoglobulins"/>
    <property type="match status" value="1"/>
</dbReference>
<dbReference type="Pfam" id="PF19407">
    <property type="entry name" value="DUF5979"/>
    <property type="match status" value="4"/>
</dbReference>
<organism evidence="3 4">
    <name type="scientific">Actinotignum timonense</name>
    <dbReference type="NCBI Taxonomy" id="1870995"/>
    <lineage>
        <taxon>Bacteria</taxon>
        <taxon>Bacillati</taxon>
        <taxon>Actinomycetota</taxon>
        <taxon>Actinomycetes</taxon>
        <taxon>Actinomycetales</taxon>
        <taxon>Actinomycetaceae</taxon>
        <taxon>Actinotignum</taxon>
    </lineage>
</organism>
<sequence length="2187" mass="232802">MPFVPASTAHAAGAATYPVFGSDDDPFPADPQRPTLESDEGAESVAFVFGFGMNTGWATMGGATDYIDNGLCPNEENWPEEYRKEGKRSRQEKRGKVCRNWDQNLALEREIARHRGSSLKVGIYTFARKADVQDGRLWNNTPDLKATSLQSPEGYQKVVDKIRSLDGSKDGKLPVWDHGNNLQYGLGLVYRDMVEYEREQLEKNPGVKPKPLYTKIIVLTHGDNRYYLDGTVKKTGASYEADINALDVDAKFMDYPETWTNWGYNSSDVTRRAGNVAAMGVASLLRGKNADVRVLGMGEWTKRFYYEKSLKTIAEAMVPGQEDRYEHIDFPTKGDDATNYWGTVGGSNYSKNGIANGTFEGVLHRWILEQKSISITSDLIDENFRYREPHRGQQLAVEIAGGQTLNLTTNDLGRTAVRLTGHNTSGGITVRETGSPLSVTSTMLGNEPRCWGIDSRDGQGKEISASALPVDKHGRSGFTLSGDQLNHFYSIKCSLYSRPLQDTQIIKKAQVTNEQIRFEVGGYPHGNPPTYTGGAEYDIEYSCTDPLGRDTKAVIAQGTETRRLENVNVAVTLPAINVGKLPVGAQCTIREKIKMPGGRSAQELSQFFTSSTTLSGTNYRLDHENPQSSHGQSVSAVSTGTVTSAPDSAGGSTGGTGAGSAGGTGTTSTLVSETIYSSQMASVSVDVKFTNSGADPALKAKIAAGELPETVPVYYNCRFMPDPTKPPELPETNQGSYPGFVGAGYVDVPVGGGTITLGKEGDRDVWPVGTHCLFSTVPPAGGAPQPGGAQPAGSRVNVPGFTVTDSFSSDICAADAKERPGEAKQCAQEYFWVHSGGNHKIHITQDLTRQHGTLKVTKQLSGPAQSQGVGQEFPMRMQCTDSGVQVPIGEGADAKPAHDFTVGHGAPHTVTGVPAGAACTITEQATDLATATVAPLAPVHLAPITDVNTISQVTITNTLDYKYGQVQVSHSSDFAENLTDPQLQQRLTSVEKEVTLTCRLPDGGALPEQRVRVTDSGKVPFPDQIPAGSTCSLSARPTDLGVRVDYRSPSVSITVGADAVTEVDLRTTFELPKAGAINFHPKVQARPGYALLNSKVPATAPATLTCGSVTRNVELDLASGTTTTLSGAPIPENTACSLEVNLGDSPLLSRASQVRIGDELSEKKDGTSAVFEFTSPAADSSLNIEVSAWFGVARTEVTLTSQGNVFTSPNAESQERIPVPSGWKEALFKKENGEMAIGANLVCTYREGGESATESTPIEVRPRSENSTTVAVPFGWTCELAANHDSLQVPGATLVDSRWQIPADRGGQPGTPQAGARNSWVADGPTTAKLIADYRIQLASFNVKKNVGGEGVAIISGSKEFTINISCSLNGLPIDIPAPRKATDTSFDAVGSFGTDLAARLSKTARQHSVTIGRFQQGEWNPIDALPAGAVCTVEETPASVTVEKTQWDKYWQLAAGYRGREAAQACVAGSKACRPVEGAGAETAQVFLPRDTPRRDNPYPVPAAPSGTAAAGTAPAHPKVPEVLPENFAGTMVVWNNYTFQKTKVRVDLTASGTGAQLMNDADYSARLYCRPPVTLTEAEQDALPEGANAAGIIQADLRFTVDEQGKRSAVANQLIPVGYSCVLAQKKLPAYDTRVEATIAAVPGQPTRTAAAEQVREFFAYGNGKSLVDTDTNLSLGVGDQTLLAFTVHPDLTGAGAASEVPETGFSITNLIERIPAQLTAQHILDTPDTEWRTSVGVQLVAEKQLAYTLHYRCQDAYLKEEGNPSSPKITEGSIALPAQSSIAVFGPERFMPASSTCTIWHTVAGADPLADYGGRVHLLPSLKVESTAGTAVTEAKLDAALDTVQASGVQLSETPGSTVTFKDDYFYNRRTYELGSAVVGERAEEVSLDQLNYSYTCKLPLLPGIPAGTTQNGQLSPVVNRAYAQLPVLPAGSVCEVSGNPPAVPRYVRLHTRWVDWGGELGLPDEVADGSGVVDPLTSDSFTHAAANDLTEKPFTVRLDEAHPKGVLLYHAANNGVPVLIQKVDAAGKQVPDASFALYKGSLEAQPEELVREGAAGTYRPAQDLDPGTYYVVNTNAGAHAGQQLPFPFEFTVANGNGVMSLADRTQASGLIQLFTPEGANASGGEQSITATGKWTIQLADVSVGELPHSGGWRPWVIAAGVALLLAALIRMNGAADCLLDIIA</sequence>
<feature type="region of interest" description="Disordered" evidence="1">
    <location>
        <begin position="1490"/>
        <end position="1518"/>
    </location>
</feature>
<accession>A0ABU5GEB1</accession>
<feature type="compositionally biased region" description="Low complexity" evidence="1">
    <location>
        <begin position="633"/>
        <end position="650"/>
    </location>
</feature>
<evidence type="ECO:0000313" key="3">
    <source>
        <dbReference type="EMBL" id="MDY5147134.1"/>
    </source>
</evidence>
<evidence type="ECO:0000256" key="1">
    <source>
        <dbReference type="SAM" id="MobiDB-lite"/>
    </source>
</evidence>
<name>A0ABU5GEB1_9ACTO</name>
<evidence type="ECO:0000259" key="2">
    <source>
        <dbReference type="Pfam" id="PF19407"/>
    </source>
</evidence>
<feature type="compositionally biased region" description="Low complexity" evidence="1">
    <location>
        <begin position="1505"/>
        <end position="1517"/>
    </location>
</feature>
<feature type="domain" description="DUF5979" evidence="2">
    <location>
        <begin position="987"/>
        <end position="1070"/>
    </location>
</feature>
<evidence type="ECO:0000313" key="4">
    <source>
        <dbReference type="Proteomes" id="UP001284901"/>
    </source>
</evidence>
<protein>
    <submittedName>
        <fullName evidence="3">DUF5979 domain-containing protein</fullName>
    </submittedName>
</protein>
<proteinExistence type="predicted"/>
<comment type="caution">
    <text evidence="3">The sequence shown here is derived from an EMBL/GenBank/DDBJ whole genome shotgun (WGS) entry which is preliminary data.</text>
</comment>
<dbReference type="RefSeq" id="WP_320754575.1">
    <property type="nucleotide sequence ID" value="NZ_JAWNFY010000031.1"/>
</dbReference>
<feature type="compositionally biased region" description="Gly residues" evidence="1">
    <location>
        <begin position="651"/>
        <end position="665"/>
    </location>
</feature>
<feature type="domain" description="DUF5979" evidence="2">
    <location>
        <begin position="1341"/>
        <end position="1450"/>
    </location>
</feature>
<dbReference type="Proteomes" id="UP001284901">
    <property type="component" value="Unassembled WGS sequence"/>
</dbReference>
<feature type="region of interest" description="Disordered" evidence="1">
    <location>
        <begin position="17"/>
        <end position="39"/>
    </location>
</feature>